<dbReference type="Pfam" id="PF00883">
    <property type="entry name" value="Peptidase_M17"/>
    <property type="match status" value="1"/>
</dbReference>
<dbReference type="GO" id="GO:0006508">
    <property type="term" value="P:proteolysis"/>
    <property type="evidence" value="ECO:0007669"/>
    <property type="project" value="UniProtKB-KW"/>
</dbReference>
<feature type="binding site" evidence="8">
    <location>
        <position position="267"/>
    </location>
    <ligand>
        <name>Mn(2+)</name>
        <dbReference type="ChEBI" id="CHEBI:29035"/>
        <label>1</label>
    </ligand>
</feature>
<dbReference type="InterPro" id="IPR008283">
    <property type="entry name" value="Peptidase_M17_N"/>
</dbReference>
<feature type="binding site" evidence="8">
    <location>
        <position position="346"/>
    </location>
    <ligand>
        <name>Mn(2+)</name>
        <dbReference type="ChEBI" id="CHEBI:29035"/>
        <label>2</label>
    </ligand>
</feature>
<comment type="catalytic activity">
    <reaction evidence="2 8">
        <text>Release of an N-terminal amino acid, preferentially leucine, but not glutamic or aspartic acids.</text>
        <dbReference type="EC" id="3.4.11.10"/>
    </reaction>
</comment>
<evidence type="ECO:0000256" key="1">
    <source>
        <dbReference type="ARBA" id="ARBA00000135"/>
    </source>
</evidence>
<dbReference type="SUPFAM" id="SSF53187">
    <property type="entry name" value="Zn-dependent exopeptidases"/>
    <property type="match status" value="1"/>
</dbReference>
<name>A0A150PCN6_SORCE</name>
<dbReference type="PRINTS" id="PR00481">
    <property type="entry name" value="LAMNOPPTDASE"/>
</dbReference>
<keyword evidence="7 8" id="KW-0464">Manganese</keyword>
<dbReference type="Gene3D" id="3.40.220.10">
    <property type="entry name" value="Leucine Aminopeptidase, subunit E, domain 1"/>
    <property type="match status" value="1"/>
</dbReference>
<keyword evidence="6 8" id="KW-0378">Hydrolase</keyword>
<evidence type="ECO:0000259" key="9">
    <source>
        <dbReference type="PROSITE" id="PS00631"/>
    </source>
</evidence>
<evidence type="ECO:0000313" key="11">
    <source>
        <dbReference type="Proteomes" id="UP000075604"/>
    </source>
</evidence>
<accession>A0A150PCN6</accession>
<evidence type="ECO:0000256" key="7">
    <source>
        <dbReference type="ARBA" id="ARBA00023211"/>
    </source>
</evidence>
<comment type="catalytic activity">
    <reaction evidence="1 8">
        <text>Release of an N-terminal amino acid, Xaa-|-Yaa-, in which Xaa is preferably Leu, but may be other amino acids including Pro although not Arg or Lys, and Yaa may be Pro. Amino acid amides and methyl esters are also readily hydrolyzed, but rates on arylamides are exceedingly low.</text>
        <dbReference type="EC" id="3.4.11.1"/>
    </reaction>
</comment>
<dbReference type="InterPro" id="IPR023042">
    <property type="entry name" value="Peptidase_M17_leu_NH2_pept"/>
</dbReference>
<evidence type="ECO:0000313" key="10">
    <source>
        <dbReference type="EMBL" id="KYF53409.1"/>
    </source>
</evidence>
<dbReference type="GO" id="GO:0005737">
    <property type="term" value="C:cytoplasm"/>
    <property type="evidence" value="ECO:0007669"/>
    <property type="project" value="UniProtKB-SubCell"/>
</dbReference>
<proteinExistence type="inferred from homology"/>
<feature type="active site" evidence="8">
    <location>
        <position position="274"/>
    </location>
</feature>
<dbReference type="CDD" id="cd00433">
    <property type="entry name" value="Peptidase_M17"/>
    <property type="match status" value="1"/>
</dbReference>
<protein>
    <recommendedName>
        <fullName evidence="8">Probable cytosol aminopeptidase</fullName>
        <ecNumber evidence="8">3.4.11.1</ecNumber>
    </recommendedName>
    <alternativeName>
        <fullName evidence="8">Leucine aminopeptidase</fullName>
        <shortName evidence="8">LAP</shortName>
        <ecNumber evidence="8">3.4.11.10</ecNumber>
    </alternativeName>
    <alternativeName>
        <fullName evidence="8">Leucyl aminopeptidase</fullName>
    </alternativeName>
</protein>
<dbReference type="Gene3D" id="3.40.630.10">
    <property type="entry name" value="Zn peptidases"/>
    <property type="match status" value="1"/>
</dbReference>
<evidence type="ECO:0000256" key="8">
    <source>
        <dbReference type="HAMAP-Rule" id="MF_00181"/>
    </source>
</evidence>
<feature type="binding site" evidence="8">
    <location>
        <position position="262"/>
    </location>
    <ligand>
        <name>Mn(2+)</name>
        <dbReference type="ChEBI" id="CHEBI:29035"/>
        <label>2</label>
    </ligand>
</feature>
<feature type="binding site" evidence="8">
    <location>
        <position position="344"/>
    </location>
    <ligand>
        <name>Mn(2+)</name>
        <dbReference type="ChEBI" id="CHEBI:29035"/>
        <label>1</label>
    </ligand>
</feature>
<dbReference type="PANTHER" id="PTHR11963">
    <property type="entry name" value="LEUCINE AMINOPEPTIDASE-RELATED"/>
    <property type="match status" value="1"/>
</dbReference>
<evidence type="ECO:0000256" key="2">
    <source>
        <dbReference type="ARBA" id="ARBA00000967"/>
    </source>
</evidence>
<comment type="similarity">
    <text evidence="3 8">Belongs to the peptidase M17 family.</text>
</comment>
<evidence type="ECO:0000256" key="5">
    <source>
        <dbReference type="ARBA" id="ARBA00022670"/>
    </source>
</evidence>
<feature type="active site" evidence="8">
    <location>
        <position position="348"/>
    </location>
</feature>
<dbReference type="PANTHER" id="PTHR11963:SF23">
    <property type="entry name" value="CYTOSOL AMINOPEPTIDASE"/>
    <property type="match status" value="1"/>
</dbReference>
<keyword evidence="4 8" id="KW-0031">Aminopeptidase</keyword>
<dbReference type="GO" id="GO:0030145">
    <property type="term" value="F:manganese ion binding"/>
    <property type="evidence" value="ECO:0007669"/>
    <property type="project" value="UniProtKB-UniRule"/>
</dbReference>
<keyword evidence="5 8" id="KW-0645">Protease</keyword>
<feature type="binding site" evidence="8">
    <location>
        <position position="267"/>
    </location>
    <ligand>
        <name>Mn(2+)</name>
        <dbReference type="ChEBI" id="CHEBI:29035"/>
        <label>2</label>
    </ligand>
</feature>
<feature type="domain" description="Cytosol aminopeptidase" evidence="9">
    <location>
        <begin position="342"/>
        <end position="349"/>
    </location>
</feature>
<dbReference type="InterPro" id="IPR000819">
    <property type="entry name" value="Peptidase_M17_C"/>
</dbReference>
<dbReference type="NCBIfam" id="NF002073">
    <property type="entry name" value="PRK00913.1-2"/>
    <property type="match status" value="1"/>
</dbReference>
<keyword evidence="8" id="KW-0479">Metal-binding</keyword>
<dbReference type="AlphaFoldDB" id="A0A150PCN6"/>
<comment type="function">
    <text evidence="8">Presumably involved in the processing and regular turnover of intracellular proteins. Catalyzes the removal of unsubstituted N-terminal amino acids from various peptides.</text>
</comment>
<feature type="binding site" evidence="8">
    <location>
        <position position="346"/>
    </location>
    <ligand>
        <name>Mn(2+)</name>
        <dbReference type="ChEBI" id="CHEBI:29035"/>
        <label>1</label>
    </ligand>
</feature>
<dbReference type="EC" id="3.4.11.10" evidence="8"/>
<dbReference type="Proteomes" id="UP000075604">
    <property type="component" value="Unassembled WGS sequence"/>
</dbReference>
<evidence type="ECO:0000256" key="3">
    <source>
        <dbReference type="ARBA" id="ARBA00009528"/>
    </source>
</evidence>
<dbReference type="InterPro" id="IPR011356">
    <property type="entry name" value="Leucine_aapep/pepB"/>
</dbReference>
<sequence>MPIKVNLASSDPLSLAVDVLVIGVPEGASTGEGVLARLVEALGESVAHQVKRDDFTGKKDQSVDFTTRGALKPGRVLLLGLGAGKLADVDVRLLAAKGARFANGVRAESVAVVVPSGVERAERSAAEGLVLGSYRFTRYFTGDRVPKFGLARGTVVVEGKAGKAARDAVALGQQVGEAICVARDLVNEPPNEMYPEALARVAAEVGKQHGLKVTVFDKAALNKRGMKLIMAVGQGSARDPRLVHMIYAPPGKPKGKLVFVGKGLTFDSGGLCIKPAPGMEEMKGDMGGAANVIALMAAVAAAKPSVEVHGIVGAAENMPDGAAYRPGDIFGSLDGKTVEIINTDAEGRLVLADCLAYARALKPDLIVDNATLTGACVVALGPTVSGFFSNREDLADRLRGAAKAAGESMWQLPLVDELRDGLKSDWADIKHTADRWGGAITAALFLREFVGDVPWAHVDIAGPSMASKPYGIFSKGGTGHGVLTFLRLIEGFTG</sequence>
<dbReference type="EC" id="3.4.11.1" evidence="8"/>
<gene>
    <name evidence="8" type="primary">pepA</name>
    <name evidence="10" type="ORF">BE04_29460</name>
</gene>
<dbReference type="HAMAP" id="MF_00181">
    <property type="entry name" value="Cytosol_peptidase_M17"/>
    <property type="match status" value="1"/>
</dbReference>
<evidence type="ECO:0000256" key="6">
    <source>
        <dbReference type="ARBA" id="ARBA00022801"/>
    </source>
</evidence>
<feature type="binding site" evidence="8">
    <location>
        <position position="285"/>
    </location>
    <ligand>
        <name>Mn(2+)</name>
        <dbReference type="ChEBI" id="CHEBI:29035"/>
        <label>2</label>
    </ligand>
</feature>
<comment type="caution">
    <text evidence="10">The sequence shown here is derived from an EMBL/GenBank/DDBJ whole genome shotgun (WGS) entry which is preliminary data.</text>
</comment>
<reference evidence="10 11" key="1">
    <citation type="submission" date="2014-02" db="EMBL/GenBank/DDBJ databases">
        <title>The small core and large imbalanced accessory genome model reveals a collaborative survival strategy of Sorangium cellulosum strains in nature.</title>
        <authorList>
            <person name="Han K."/>
            <person name="Peng R."/>
            <person name="Blom J."/>
            <person name="Li Y.-Z."/>
        </authorList>
    </citation>
    <scope>NUCLEOTIDE SEQUENCE [LARGE SCALE GENOMIC DNA]</scope>
    <source>
        <strain evidence="10 11">So0157-18</strain>
    </source>
</reference>
<dbReference type="EMBL" id="JELX01003053">
    <property type="protein sequence ID" value="KYF53409.1"/>
    <property type="molecule type" value="Genomic_DNA"/>
</dbReference>
<evidence type="ECO:0000256" key="4">
    <source>
        <dbReference type="ARBA" id="ARBA00022438"/>
    </source>
</evidence>
<dbReference type="Pfam" id="PF02789">
    <property type="entry name" value="Peptidase_M17_N"/>
    <property type="match status" value="1"/>
</dbReference>
<organism evidence="10 11">
    <name type="scientific">Sorangium cellulosum</name>
    <name type="common">Polyangium cellulosum</name>
    <dbReference type="NCBI Taxonomy" id="56"/>
    <lineage>
        <taxon>Bacteria</taxon>
        <taxon>Pseudomonadati</taxon>
        <taxon>Myxococcota</taxon>
        <taxon>Polyangia</taxon>
        <taxon>Polyangiales</taxon>
        <taxon>Polyangiaceae</taxon>
        <taxon>Sorangium</taxon>
    </lineage>
</organism>
<comment type="subcellular location">
    <subcellularLocation>
        <location evidence="8">Cytoplasm</location>
    </subcellularLocation>
</comment>
<dbReference type="GO" id="GO:0070006">
    <property type="term" value="F:metalloaminopeptidase activity"/>
    <property type="evidence" value="ECO:0007669"/>
    <property type="project" value="InterPro"/>
</dbReference>
<keyword evidence="8" id="KW-0963">Cytoplasm</keyword>
<dbReference type="InterPro" id="IPR043472">
    <property type="entry name" value="Macro_dom-like"/>
</dbReference>
<dbReference type="SUPFAM" id="SSF52949">
    <property type="entry name" value="Macro domain-like"/>
    <property type="match status" value="1"/>
</dbReference>
<comment type="cofactor">
    <cofactor evidence="8">
        <name>Mn(2+)</name>
        <dbReference type="ChEBI" id="CHEBI:29035"/>
    </cofactor>
    <text evidence="8">Binds 2 manganese ions per subunit.</text>
</comment>
<dbReference type="PROSITE" id="PS00631">
    <property type="entry name" value="CYTOSOL_AP"/>
    <property type="match status" value="1"/>
</dbReference>